<dbReference type="AlphaFoldDB" id="A0AAP0HAV0"/>
<protein>
    <submittedName>
        <fullName evidence="2">Uncharacterized protein</fullName>
    </submittedName>
</protein>
<evidence type="ECO:0000313" key="4">
    <source>
        <dbReference type="Proteomes" id="UP001417504"/>
    </source>
</evidence>
<sequence>MMTSRGSNTKACILYAFECGEYGHRIELCPKQNQTDVENSPAAKEVLPNPDPQVGSEQRPFGPWMLPPNRRRKRNQPRGQPKNQGPQDSKYPKGEGRARGQTQKGRMGQGARSEMRAHGFAALRHVAEEDSRTHARSLGRYFFLKISTNHPLVVFHDRTIDSFKPKGDILRVAGLEPSDHLPERDPKVTSGLVQVLKLLLRLLLFILYCHYDKSVPVLFRIGKSRKEEINRKRNGSFTTDSNFAKRREREKGRCSLELGQQEYGINDPKLMNVKLLLQKDYGKTLFKRSEDLDQRKGSEVSEGISSSQFQSGKGLVLGPLKRCEDKTIVDSSLHMQDPAGGQPAANPAAEEPSRWTSPGELDSFAAPRGKVPTPCSDVGTRTEYMTEEAELGAAVEISNPPIPQPPMDSKGWDFGVEDQEVGIEAKVAAGGKPFLYKVFCLAKTLFVQQTVYRPPVSYFDLPAKRLVSWLFYWSRTLIPLTLELLPLFSFSYRRPGADSAD</sequence>
<accession>A0AAP0HAV0</accession>
<feature type="region of interest" description="Disordered" evidence="1">
    <location>
        <begin position="35"/>
        <end position="113"/>
    </location>
</feature>
<reference evidence="2 4" key="1">
    <citation type="submission" date="2024-01" db="EMBL/GenBank/DDBJ databases">
        <title>Genome assemblies of Stephania.</title>
        <authorList>
            <person name="Yang L."/>
        </authorList>
    </citation>
    <scope>NUCLEOTIDE SEQUENCE [LARGE SCALE GENOMIC DNA]</scope>
    <source>
        <strain evidence="2">QJT</strain>
        <tissue evidence="2">Leaf</tissue>
    </source>
</reference>
<keyword evidence="4" id="KW-1185">Reference proteome</keyword>
<evidence type="ECO:0000256" key="1">
    <source>
        <dbReference type="SAM" id="MobiDB-lite"/>
    </source>
</evidence>
<gene>
    <name evidence="2" type="ORF">Sjap_026655</name>
    <name evidence="3" type="ORF">Sjap_026659</name>
</gene>
<name>A0AAP0HAV0_9MAGN</name>
<evidence type="ECO:0000313" key="2">
    <source>
        <dbReference type="EMBL" id="KAK9081448.1"/>
    </source>
</evidence>
<feature type="compositionally biased region" description="Low complexity" evidence="1">
    <location>
        <begin position="338"/>
        <end position="350"/>
    </location>
</feature>
<evidence type="ECO:0000313" key="3">
    <source>
        <dbReference type="EMBL" id="KAK9081452.1"/>
    </source>
</evidence>
<dbReference type="Proteomes" id="UP001417504">
    <property type="component" value="Unassembled WGS sequence"/>
</dbReference>
<dbReference type="EMBL" id="JBBNAE010000015">
    <property type="protein sequence ID" value="KAK9081448.1"/>
    <property type="molecule type" value="Genomic_DNA"/>
</dbReference>
<comment type="caution">
    <text evidence="2">The sequence shown here is derived from an EMBL/GenBank/DDBJ whole genome shotgun (WGS) entry which is preliminary data.</text>
</comment>
<proteinExistence type="predicted"/>
<dbReference type="EMBL" id="JBBNAE010000015">
    <property type="protein sequence ID" value="KAK9081452.1"/>
    <property type="molecule type" value="Genomic_DNA"/>
</dbReference>
<organism evidence="2 4">
    <name type="scientific">Stephania japonica</name>
    <dbReference type="NCBI Taxonomy" id="461633"/>
    <lineage>
        <taxon>Eukaryota</taxon>
        <taxon>Viridiplantae</taxon>
        <taxon>Streptophyta</taxon>
        <taxon>Embryophyta</taxon>
        <taxon>Tracheophyta</taxon>
        <taxon>Spermatophyta</taxon>
        <taxon>Magnoliopsida</taxon>
        <taxon>Ranunculales</taxon>
        <taxon>Menispermaceae</taxon>
        <taxon>Menispermoideae</taxon>
        <taxon>Cissampelideae</taxon>
        <taxon>Stephania</taxon>
    </lineage>
</organism>
<feature type="region of interest" description="Disordered" evidence="1">
    <location>
        <begin position="333"/>
        <end position="377"/>
    </location>
</feature>